<dbReference type="EMBL" id="JACENC010000032">
    <property type="protein sequence ID" value="MBA4453454.1"/>
    <property type="molecule type" value="Genomic_DNA"/>
</dbReference>
<accession>A0AC60W1K0</accession>
<protein>
    <submittedName>
        <fullName evidence="1">Acetolactate synthase large subunit</fullName>
        <ecNumber evidence="1">2.2.1.6</ecNumber>
    </submittedName>
</protein>
<name>A0AC60W1K0_9ARCH</name>
<reference evidence="1 2" key="1">
    <citation type="journal article" date="2020" name="Appl. Environ. Microbiol.">
        <title>Genomic Characteristics of a Novel Species of Ammonia-Oxidizing Archaea from the Jiulong River Estuary.</title>
        <authorList>
            <person name="Zou D."/>
            <person name="Wan R."/>
            <person name="Han L."/>
            <person name="Xu M.N."/>
            <person name="Liu Y."/>
            <person name="Liu H."/>
            <person name="Kao S.J."/>
            <person name="Li M."/>
        </authorList>
    </citation>
    <scope>NUCLEOTIDE SEQUENCE [LARGE SCALE GENOMIC DNA]</scope>
    <source>
        <strain evidence="1">W2bin3</strain>
    </source>
</reference>
<sequence>RRMIGVDQGKYCPDYVKLAESYGAQGIRAESMDELDKAIKSALSSDVATVIDIPIDPEEDVLPFVAPGTSLSDMVLPS</sequence>
<keyword evidence="1" id="KW-0808">Transferase</keyword>
<dbReference type="Proteomes" id="UP000526786">
    <property type="component" value="Unassembled WGS sequence"/>
</dbReference>
<gene>
    <name evidence="1" type="ORF">H2B05_00730</name>
</gene>
<comment type="caution">
    <text evidence="1">The sequence shown here is derived from an EMBL/GenBank/DDBJ whole genome shotgun (WGS) entry which is preliminary data.</text>
</comment>
<proteinExistence type="predicted"/>
<evidence type="ECO:0000313" key="1">
    <source>
        <dbReference type="EMBL" id="MBA4453454.1"/>
    </source>
</evidence>
<evidence type="ECO:0000313" key="2">
    <source>
        <dbReference type="Proteomes" id="UP000526786"/>
    </source>
</evidence>
<organism evidence="1 2">
    <name type="scientific">Candidatus Nitrosomaritimum aestuariumsis</name>
    <dbReference type="NCBI Taxonomy" id="3342354"/>
    <lineage>
        <taxon>Archaea</taxon>
        <taxon>Nitrososphaerota</taxon>
        <taxon>Nitrososphaeria</taxon>
        <taxon>Nitrosopumilales</taxon>
        <taxon>Nitrosopumilaceae</taxon>
        <taxon>Candidatus Nitrosomaritimum</taxon>
    </lineage>
</organism>
<feature type="non-terminal residue" evidence="1">
    <location>
        <position position="1"/>
    </location>
</feature>
<dbReference type="EC" id="2.2.1.6" evidence="1"/>